<dbReference type="InterPro" id="IPR011051">
    <property type="entry name" value="RmlC_Cupin_sf"/>
</dbReference>
<proteinExistence type="predicted"/>
<dbReference type="AlphaFoldDB" id="A0A075FJG1"/>
<evidence type="ECO:0000313" key="1">
    <source>
        <dbReference type="EMBL" id="AIE91600.1"/>
    </source>
</evidence>
<protein>
    <submittedName>
        <fullName evidence="1">Isopropylmalate/homocitrate/citramalate synthase family protein</fullName>
    </submittedName>
</protein>
<dbReference type="SUPFAM" id="SSF51182">
    <property type="entry name" value="RmlC-like cupins"/>
    <property type="match status" value="1"/>
</dbReference>
<organism evidence="1">
    <name type="scientific">uncultured marine thaumarchaeote AD1000_12_H07</name>
    <dbReference type="NCBI Taxonomy" id="1455891"/>
    <lineage>
        <taxon>Archaea</taxon>
        <taxon>Nitrososphaerota</taxon>
        <taxon>environmental samples</taxon>
    </lineage>
</organism>
<reference evidence="1" key="1">
    <citation type="journal article" date="2014" name="Genome Biol. Evol.">
        <title>Pangenome evidence for extensive interdomain horizontal transfer affecting lineage core and shell genes in uncultured planktonic thaumarchaeota and euryarchaeota.</title>
        <authorList>
            <person name="Deschamps P."/>
            <person name="Zivanovic Y."/>
            <person name="Moreira D."/>
            <person name="Rodriguez-Valera F."/>
            <person name="Lopez-Garcia P."/>
        </authorList>
    </citation>
    <scope>NUCLEOTIDE SEQUENCE</scope>
</reference>
<name>A0A075FJG1_9ARCH</name>
<accession>A0A075FJG1</accession>
<dbReference type="EMBL" id="KF900344">
    <property type="protein sequence ID" value="AIE91600.1"/>
    <property type="molecule type" value="Genomic_DNA"/>
</dbReference>
<dbReference type="Gene3D" id="2.60.120.10">
    <property type="entry name" value="Jelly Rolls"/>
    <property type="match status" value="1"/>
</dbReference>
<dbReference type="InterPro" id="IPR014710">
    <property type="entry name" value="RmlC-like_jellyroll"/>
</dbReference>
<sequence length="132" mass="15078">MNRYKKFIKKGVSEQISKIPFHNYAPMKRLSMLSKKRFPSSNTHVAVHFVNGNHKKMSEYSMLHKHSADEINLIVSENSKLKYEIQLGDETYKVTSPSTVFIPKGVKHKAKFISGKGIFVCIILSGKYKSSK</sequence>